<name>A0A381W809_9ZZZZ</name>
<dbReference type="Pfam" id="PF03594">
    <property type="entry name" value="BenE"/>
    <property type="match status" value="1"/>
</dbReference>
<reference evidence="2" key="1">
    <citation type="submission" date="2018-05" db="EMBL/GenBank/DDBJ databases">
        <authorList>
            <person name="Lanie J.A."/>
            <person name="Ng W.-L."/>
            <person name="Kazmierczak K.M."/>
            <person name="Andrzejewski T.M."/>
            <person name="Davidsen T.M."/>
            <person name="Wayne K.J."/>
            <person name="Tettelin H."/>
            <person name="Glass J.I."/>
            <person name="Rusch D."/>
            <person name="Podicherti R."/>
            <person name="Tsui H.-C.T."/>
            <person name="Winkler M.E."/>
        </authorList>
    </citation>
    <scope>NUCLEOTIDE SEQUENCE</scope>
</reference>
<sequence>MKLLEPITLPVPSIRQIGSGLTLLQASNAVIAFIFAISAPVAIMLGVGAQGGLSERELSSWIFGAFVVNGCLSIGMSLIYRQPLAFFWTIPGSVLLGPALEHLDFAQVVGAFYVTGLLLLVLGLSGWVRRIMSLLPMPIIMAMVAGVFVQFGLDWVDALLKDWMIAVPMTVAFVLLSLNAHLAKRLPPMIGVLIVGILAVVLTGGFEPSSALGTATVRPVLFVPVFSWQAIVELAIPLAITVLAAQNAQGIAILRDSGHSPPTNSITAACGVTSLVSAVVGTVSTCLTGPVNALISSGGDKTQHYTGAILVGLMAIAFGIMAPVFTHLMLGAPPAFIATLAGLAMLRILQNTFMVSFRGSYSLGALVTFLVTVAGQPILNIGAPLWALVFGYTASRLMERRDFGSAKSSKQQ</sequence>
<accession>A0A381W809</accession>
<evidence type="ECO:0000313" key="2">
    <source>
        <dbReference type="EMBL" id="SVA48654.1"/>
    </source>
</evidence>
<dbReference type="GO" id="GO:0005886">
    <property type="term" value="C:plasma membrane"/>
    <property type="evidence" value="ECO:0007669"/>
    <property type="project" value="TreeGrafter"/>
</dbReference>
<protein>
    <recommendedName>
        <fullName evidence="3">Benzoate transporter</fullName>
    </recommendedName>
</protein>
<evidence type="ECO:0000256" key="1">
    <source>
        <dbReference type="SAM" id="Phobius"/>
    </source>
</evidence>
<feature type="transmembrane region" description="Helical" evidence="1">
    <location>
        <begin position="226"/>
        <end position="245"/>
    </location>
</feature>
<feature type="transmembrane region" description="Helical" evidence="1">
    <location>
        <begin position="189"/>
        <end position="206"/>
    </location>
</feature>
<feature type="transmembrane region" description="Helical" evidence="1">
    <location>
        <begin position="305"/>
        <end position="325"/>
    </location>
</feature>
<dbReference type="EMBL" id="UINC01010983">
    <property type="protein sequence ID" value="SVA48654.1"/>
    <property type="molecule type" value="Genomic_DNA"/>
</dbReference>
<keyword evidence="1" id="KW-1133">Transmembrane helix</keyword>
<dbReference type="AlphaFoldDB" id="A0A381W809"/>
<feature type="transmembrane region" description="Helical" evidence="1">
    <location>
        <begin position="131"/>
        <end position="151"/>
    </location>
</feature>
<keyword evidence="1" id="KW-0812">Transmembrane</keyword>
<dbReference type="PANTHER" id="PTHR30199:SF0">
    <property type="entry name" value="INNER MEMBRANE PROTEIN YDCO"/>
    <property type="match status" value="1"/>
</dbReference>
<dbReference type="PANTHER" id="PTHR30199">
    <property type="entry name" value="MFS FAMILY TRANSPORTER, PREDICTED SUBSTRATE BENZOATE"/>
    <property type="match status" value="1"/>
</dbReference>
<feature type="transmembrane region" description="Helical" evidence="1">
    <location>
        <begin position="61"/>
        <end position="80"/>
    </location>
</feature>
<dbReference type="InterPro" id="IPR004711">
    <property type="entry name" value="Benzoate_Transporter"/>
</dbReference>
<feature type="transmembrane region" description="Helical" evidence="1">
    <location>
        <begin position="29"/>
        <end position="49"/>
    </location>
</feature>
<evidence type="ECO:0008006" key="3">
    <source>
        <dbReference type="Google" id="ProtNLM"/>
    </source>
</evidence>
<feature type="transmembrane region" description="Helical" evidence="1">
    <location>
        <begin position="361"/>
        <end position="389"/>
    </location>
</feature>
<dbReference type="GO" id="GO:0042925">
    <property type="term" value="F:benzoate transmembrane transporter activity"/>
    <property type="evidence" value="ECO:0007669"/>
    <property type="project" value="InterPro"/>
</dbReference>
<feature type="transmembrane region" description="Helical" evidence="1">
    <location>
        <begin position="163"/>
        <end position="182"/>
    </location>
</feature>
<proteinExistence type="predicted"/>
<feature type="transmembrane region" description="Helical" evidence="1">
    <location>
        <begin position="105"/>
        <end position="124"/>
    </location>
</feature>
<feature type="transmembrane region" description="Helical" evidence="1">
    <location>
        <begin position="331"/>
        <end position="349"/>
    </location>
</feature>
<keyword evidence="1" id="KW-0472">Membrane</keyword>
<organism evidence="2">
    <name type="scientific">marine metagenome</name>
    <dbReference type="NCBI Taxonomy" id="408172"/>
    <lineage>
        <taxon>unclassified sequences</taxon>
        <taxon>metagenomes</taxon>
        <taxon>ecological metagenomes</taxon>
    </lineage>
</organism>
<gene>
    <name evidence="2" type="ORF">METZ01_LOCUS101508</name>
</gene>